<organism evidence="1 2">
    <name type="scientific">Gilliamella apicola</name>
    <dbReference type="NCBI Taxonomy" id="1196095"/>
    <lineage>
        <taxon>Bacteria</taxon>
        <taxon>Pseudomonadati</taxon>
        <taxon>Pseudomonadota</taxon>
        <taxon>Gammaproteobacteria</taxon>
        <taxon>Orbales</taxon>
        <taxon>Orbaceae</taxon>
        <taxon>Gilliamella</taxon>
    </lineage>
</organism>
<dbReference type="PIRSF" id="PIRSF015278">
    <property type="entry name" value="UCP015278"/>
    <property type="match status" value="1"/>
</dbReference>
<dbReference type="EMBL" id="QGLR01000011">
    <property type="protein sequence ID" value="PXZ06894.1"/>
    <property type="molecule type" value="Genomic_DNA"/>
</dbReference>
<gene>
    <name evidence="1" type="ORF">DKK70_09545</name>
</gene>
<keyword evidence="2" id="KW-1185">Reference proteome</keyword>
<dbReference type="OrthoDB" id="8480728at2"/>
<dbReference type="Pfam" id="PF10004">
    <property type="entry name" value="DUF2247"/>
    <property type="match status" value="1"/>
</dbReference>
<evidence type="ECO:0000313" key="1">
    <source>
        <dbReference type="EMBL" id="PXZ06894.1"/>
    </source>
</evidence>
<dbReference type="AlphaFoldDB" id="A0A2V4E949"/>
<accession>A0A2V4E949</accession>
<sequence length="161" mass="19788">MNYNITKNDIKLNWQDLLWGYEHHFLGWKDVVNYANKKVIEESNYDESVIELSMIDKTTTFKIEKLLKNIVKEERFYHTDKWLYIILLDLFNKREKLDDQLGKVEEIYESFAYPEEIESFVRYMPSTDDYDPNKHTYEENINRLYLNWENYLISKKEKFID</sequence>
<name>A0A2V4E949_9GAMM</name>
<protein>
    <submittedName>
        <fullName evidence="1">DUF2247 domain-containing protein</fullName>
    </submittedName>
</protein>
<dbReference type="InterPro" id="IPR016630">
    <property type="entry name" value="UCP015278"/>
</dbReference>
<evidence type="ECO:0000313" key="2">
    <source>
        <dbReference type="Proteomes" id="UP000247932"/>
    </source>
</evidence>
<comment type="caution">
    <text evidence="1">The sequence shown here is derived from an EMBL/GenBank/DDBJ whole genome shotgun (WGS) entry which is preliminary data.</text>
</comment>
<reference evidence="1 2" key="1">
    <citation type="submission" date="2018-05" db="EMBL/GenBank/DDBJ databases">
        <title>Reference genomes for bee gut microbiota database.</title>
        <authorList>
            <person name="Ellegaard K.M."/>
        </authorList>
    </citation>
    <scope>NUCLEOTIDE SEQUENCE [LARGE SCALE GENOMIC DNA]</scope>
    <source>
        <strain evidence="1 2">ESL0182</strain>
    </source>
</reference>
<proteinExistence type="predicted"/>
<dbReference type="RefSeq" id="WP_110433795.1">
    <property type="nucleotide sequence ID" value="NZ_QGLR01000011.1"/>
</dbReference>
<dbReference type="Proteomes" id="UP000247932">
    <property type="component" value="Unassembled WGS sequence"/>
</dbReference>